<evidence type="ECO:0000313" key="2">
    <source>
        <dbReference type="Proteomes" id="UP000829447"/>
    </source>
</evidence>
<reference evidence="1 2" key="1">
    <citation type="journal article" date="2022" name="bioRxiv">
        <title>An ancient truncated duplication of the anti-Mullerian hormone receptor type 2 gene is a potential conserved master sex determinant in the Pangasiidae catfish family.</title>
        <authorList>
            <person name="Wen M."/>
            <person name="Pan Q."/>
            <person name="Jouanno E."/>
            <person name="Montfort J."/>
            <person name="Zahm M."/>
            <person name="Cabau C."/>
            <person name="Klopp C."/>
            <person name="Iampietro C."/>
            <person name="Roques C."/>
            <person name="Bouchez O."/>
            <person name="Castinel A."/>
            <person name="Donnadieu C."/>
            <person name="Parrinello H."/>
            <person name="Poncet C."/>
            <person name="Belmonte E."/>
            <person name="Gautier V."/>
            <person name="Avarre J.-C."/>
            <person name="Dugue R."/>
            <person name="Gustiano R."/>
            <person name="Ha T.T.T."/>
            <person name="Campet M."/>
            <person name="Sriphairoj K."/>
            <person name="Ribolli J."/>
            <person name="de Almeida F.L."/>
            <person name="Desvignes T."/>
            <person name="Postlethwait J.H."/>
            <person name="Bucao C.F."/>
            <person name="Robinson-Rechavi M."/>
            <person name="Bobe J."/>
            <person name="Herpin A."/>
            <person name="Guiguen Y."/>
        </authorList>
    </citation>
    <scope>NUCLEOTIDE SEQUENCE [LARGE SCALE GENOMIC DNA]</scope>
    <source>
        <strain evidence="1">YG-Dec2019</strain>
    </source>
</reference>
<organism evidence="1 2">
    <name type="scientific">Pangasianodon gigas</name>
    <name type="common">Mekong giant catfish</name>
    <name type="synonym">Pangasius gigas</name>
    <dbReference type="NCBI Taxonomy" id="30993"/>
    <lineage>
        <taxon>Eukaryota</taxon>
        <taxon>Metazoa</taxon>
        <taxon>Chordata</taxon>
        <taxon>Craniata</taxon>
        <taxon>Vertebrata</taxon>
        <taxon>Euteleostomi</taxon>
        <taxon>Actinopterygii</taxon>
        <taxon>Neopterygii</taxon>
        <taxon>Teleostei</taxon>
        <taxon>Ostariophysi</taxon>
        <taxon>Siluriformes</taxon>
        <taxon>Pangasiidae</taxon>
        <taxon>Pangasianodon</taxon>
    </lineage>
</organism>
<proteinExistence type="predicted"/>
<dbReference type="EMBL" id="CM040466">
    <property type="protein sequence ID" value="MCI4384824.1"/>
    <property type="molecule type" value="Genomic_DNA"/>
</dbReference>
<name>A0ACC5X0P6_PANGG</name>
<protein>
    <submittedName>
        <fullName evidence="1">Uncharacterized protein</fullName>
    </submittedName>
</protein>
<gene>
    <name evidence="1" type="ORF">PGIGA_G00043280</name>
</gene>
<comment type="caution">
    <text evidence="1">The sequence shown here is derived from an EMBL/GenBank/DDBJ whole genome shotgun (WGS) entry which is preliminary data.</text>
</comment>
<keyword evidence="2" id="KW-1185">Reference proteome</keyword>
<evidence type="ECO:0000313" key="1">
    <source>
        <dbReference type="EMBL" id="MCI4384824.1"/>
    </source>
</evidence>
<accession>A0ACC5X0P6</accession>
<dbReference type="Proteomes" id="UP000829447">
    <property type="component" value="Linkage Group LG13"/>
</dbReference>
<sequence length="179" mass="19658">MDDWISERPSNQYYLGELINIEASVMQFHHVPLRVLVDSCVATAVPDVNAVPRYSFIENYGCLLDAKLTQSGSHFMPQTQAAKLGFQIEAFRFQQGNSSLVYIACILRATAASAPADAEHKACSFSGNRWTAAYGADQVCGCCSSSCALRKGRDLSSEQGLQLERRVSLGPIVVMENDW</sequence>